<dbReference type="RefSeq" id="WP_382345700.1">
    <property type="nucleotide sequence ID" value="NZ_JBHMBP010000001.1"/>
</dbReference>
<organism evidence="2 3">
    <name type="scientific">Glycomyces mayteni</name>
    <dbReference type="NCBI Taxonomy" id="543887"/>
    <lineage>
        <taxon>Bacteria</taxon>
        <taxon>Bacillati</taxon>
        <taxon>Actinomycetota</taxon>
        <taxon>Actinomycetes</taxon>
        <taxon>Glycomycetales</taxon>
        <taxon>Glycomycetaceae</taxon>
        <taxon>Glycomyces</taxon>
    </lineage>
</organism>
<keyword evidence="3" id="KW-1185">Reference proteome</keyword>
<accession>A0ABW2DDJ1</accession>
<sequence length="143" mass="15595">MRQRVIAALSMLSAVLGFLVLAASPAAAAEVNYAVDADWPGDGDYKDCMSAYGYTYAQVQGCFEPDGDTFWVDDRAADGYGVGIKWRDTEAGRSGYCYHNLGSAKAWAICAKNFQEDNQVSWTLIWDSASGWKEAAIWITTPA</sequence>
<dbReference type="EMBL" id="JBHSYS010000004">
    <property type="protein sequence ID" value="MFC6959630.1"/>
    <property type="molecule type" value="Genomic_DNA"/>
</dbReference>
<feature type="signal peptide" evidence="1">
    <location>
        <begin position="1"/>
        <end position="28"/>
    </location>
</feature>
<feature type="chain" id="PRO_5047501349" description="Secreted protein" evidence="1">
    <location>
        <begin position="29"/>
        <end position="143"/>
    </location>
</feature>
<protein>
    <recommendedName>
        <fullName evidence="4">Secreted protein</fullName>
    </recommendedName>
</protein>
<comment type="caution">
    <text evidence="2">The sequence shown here is derived from an EMBL/GenBank/DDBJ whole genome shotgun (WGS) entry which is preliminary data.</text>
</comment>
<reference evidence="3" key="1">
    <citation type="journal article" date="2019" name="Int. J. Syst. Evol. Microbiol.">
        <title>The Global Catalogue of Microorganisms (GCM) 10K type strain sequencing project: providing services to taxonomists for standard genome sequencing and annotation.</title>
        <authorList>
            <consortium name="The Broad Institute Genomics Platform"/>
            <consortium name="The Broad Institute Genome Sequencing Center for Infectious Disease"/>
            <person name="Wu L."/>
            <person name="Ma J."/>
        </authorList>
    </citation>
    <scope>NUCLEOTIDE SEQUENCE [LARGE SCALE GENOMIC DNA]</scope>
    <source>
        <strain evidence="3">KACC 12634</strain>
    </source>
</reference>
<dbReference type="Proteomes" id="UP001596470">
    <property type="component" value="Unassembled WGS sequence"/>
</dbReference>
<evidence type="ECO:0000313" key="2">
    <source>
        <dbReference type="EMBL" id="MFC6959630.1"/>
    </source>
</evidence>
<evidence type="ECO:0000256" key="1">
    <source>
        <dbReference type="SAM" id="SignalP"/>
    </source>
</evidence>
<evidence type="ECO:0000313" key="3">
    <source>
        <dbReference type="Proteomes" id="UP001596470"/>
    </source>
</evidence>
<evidence type="ECO:0008006" key="4">
    <source>
        <dbReference type="Google" id="ProtNLM"/>
    </source>
</evidence>
<keyword evidence="1" id="KW-0732">Signal</keyword>
<gene>
    <name evidence="2" type="ORF">ACFQS3_20760</name>
</gene>
<name>A0ABW2DDJ1_9ACTN</name>
<proteinExistence type="predicted"/>